<evidence type="ECO:0000313" key="1">
    <source>
        <dbReference type="EMBL" id="NJC34445.1"/>
    </source>
</evidence>
<evidence type="ECO:0000313" key="2">
    <source>
        <dbReference type="Proteomes" id="UP000734218"/>
    </source>
</evidence>
<gene>
    <name evidence="1" type="ORF">GGR88_001959</name>
</gene>
<sequence length="123" mass="13234">MSMVLAGLLLFGAAAEPPPSPPVWQVDHGENFCSVIHRPRADPGQTIVYRLVPLSSTADLLYSRVNGDKGVEPPQTVRVLIEGATADTVGDRQQIPFQPNPVFRSRAFALPEVMSTARSPEAG</sequence>
<reference evidence="1 2" key="1">
    <citation type="submission" date="2020-03" db="EMBL/GenBank/DDBJ databases">
        <title>Genomic Encyclopedia of Type Strains, Phase IV (KMG-IV): sequencing the most valuable type-strain genomes for metagenomic binning, comparative biology and taxonomic classification.</title>
        <authorList>
            <person name="Goeker M."/>
        </authorList>
    </citation>
    <scope>NUCLEOTIDE SEQUENCE [LARGE SCALE GENOMIC DNA]</scope>
    <source>
        <strain evidence="1 2">DSM 27651</strain>
    </source>
</reference>
<dbReference type="RefSeq" id="WP_167954523.1">
    <property type="nucleotide sequence ID" value="NZ_JAATJE010000002.1"/>
</dbReference>
<dbReference type="EMBL" id="JAATJE010000002">
    <property type="protein sequence ID" value="NJC34445.1"/>
    <property type="molecule type" value="Genomic_DNA"/>
</dbReference>
<protein>
    <submittedName>
        <fullName evidence="1">Uncharacterized protein</fullName>
    </submittedName>
</protein>
<proteinExistence type="predicted"/>
<keyword evidence="2" id="KW-1185">Reference proteome</keyword>
<comment type="caution">
    <text evidence="1">The sequence shown here is derived from an EMBL/GenBank/DDBJ whole genome shotgun (WGS) entry which is preliminary data.</text>
</comment>
<accession>A0ABX0XP50</accession>
<organism evidence="1 2">
    <name type="scientific">Sphingomonas jejuensis</name>
    <dbReference type="NCBI Taxonomy" id="904715"/>
    <lineage>
        <taxon>Bacteria</taxon>
        <taxon>Pseudomonadati</taxon>
        <taxon>Pseudomonadota</taxon>
        <taxon>Alphaproteobacteria</taxon>
        <taxon>Sphingomonadales</taxon>
        <taxon>Sphingomonadaceae</taxon>
        <taxon>Sphingomonas</taxon>
    </lineage>
</organism>
<dbReference type="Proteomes" id="UP000734218">
    <property type="component" value="Unassembled WGS sequence"/>
</dbReference>
<name>A0ABX0XP50_9SPHN</name>